<reference evidence="2 3" key="1">
    <citation type="submission" date="2019-03" db="EMBL/GenBank/DDBJ databases">
        <title>Draft genome sequences of novel Actinobacteria.</title>
        <authorList>
            <person name="Sahin N."/>
            <person name="Ay H."/>
            <person name="Saygin H."/>
        </authorList>
    </citation>
    <scope>NUCLEOTIDE SEQUENCE [LARGE SCALE GENOMIC DNA]</scope>
    <source>
        <strain evidence="2 3">5K138</strain>
    </source>
</reference>
<dbReference type="Proteomes" id="UP000294739">
    <property type="component" value="Unassembled WGS sequence"/>
</dbReference>
<dbReference type="SUPFAM" id="SSF117281">
    <property type="entry name" value="Kelch motif"/>
    <property type="match status" value="2"/>
</dbReference>
<sequence length="406" mass="41849">MTPPRARWVAATGLVALLAAGCGADAFDPGTDSDSTESGWERVADAPLSPREAPLTVTVGDSILVIGGSDGPPCPPNAGCAGPPELLRDGAAYDPVADAWAPISDAPAPVGAGPDTAAVVGDTVYLLSTQYPADGALLRSFLAYDAAADSWATLTPPGADDWWSLTTVAGQIVAYLSSHETGGSGAARDPIPPDLVYDAVTDTWSELPPDPLAPSFDRRLVGTDDGAVLLTSDLVPDPGVDPPVVRAATLDPASGTWSRLPDGDVLTGIGFRRVGNVLVSAVEGGADGGETNNWGRRIPYAGLLDPVAGTWSELPERAERDSLDGFMVPGDVSGERTVVSGAWVLDVPTLTWSRVPDPPEDGHVQGQAVALADTADGTTVFLWGGSRWPDGELVAEGWVWRLPPPG</sequence>
<gene>
    <name evidence="2" type="ORF">E1269_28185</name>
</gene>
<accession>A0A4V2YZY1</accession>
<dbReference type="InterPro" id="IPR015915">
    <property type="entry name" value="Kelch-typ_b-propeller"/>
</dbReference>
<keyword evidence="3" id="KW-1185">Reference proteome</keyword>
<organism evidence="2 3">
    <name type="scientific">Jiangella asiatica</name>
    <dbReference type="NCBI Taxonomy" id="2530372"/>
    <lineage>
        <taxon>Bacteria</taxon>
        <taxon>Bacillati</taxon>
        <taxon>Actinomycetota</taxon>
        <taxon>Actinomycetes</taxon>
        <taxon>Jiangellales</taxon>
        <taxon>Jiangellaceae</taxon>
        <taxon>Jiangella</taxon>
    </lineage>
</organism>
<proteinExistence type="predicted"/>
<name>A0A4V2YZY1_9ACTN</name>
<dbReference type="RefSeq" id="WP_131900906.1">
    <property type="nucleotide sequence ID" value="NZ_SMKZ01000064.1"/>
</dbReference>
<dbReference type="PROSITE" id="PS51257">
    <property type="entry name" value="PROKAR_LIPOPROTEIN"/>
    <property type="match status" value="1"/>
</dbReference>
<feature type="signal peptide" evidence="1">
    <location>
        <begin position="1"/>
        <end position="26"/>
    </location>
</feature>
<keyword evidence="1" id="KW-0732">Signal</keyword>
<feature type="chain" id="PRO_5020421049" description="Galactose oxidase" evidence="1">
    <location>
        <begin position="27"/>
        <end position="406"/>
    </location>
</feature>
<evidence type="ECO:0000313" key="3">
    <source>
        <dbReference type="Proteomes" id="UP000294739"/>
    </source>
</evidence>
<evidence type="ECO:0000256" key="1">
    <source>
        <dbReference type="SAM" id="SignalP"/>
    </source>
</evidence>
<evidence type="ECO:0008006" key="4">
    <source>
        <dbReference type="Google" id="ProtNLM"/>
    </source>
</evidence>
<dbReference type="EMBL" id="SMKZ01000064">
    <property type="protein sequence ID" value="TDD98887.1"/>
    <property type="molecule type" value="Genomic_DNA"/>
</dbReference>
<dbReference type="AlphaFoldDB" id="A0A4V2YZY1"/>
<evidence type="ECO:0000313" key="2">
    <source>
        <dbReference type="EMBL" id="TDD98887.1"/>
    </source>
</evidence>
<comment type="caution">
    <text evidence="2">The sequence shown here is derived from an EMBL/GenBank/DDBJ whole genome shotgun (WGS) entry which is preliminary data.</text>
</comment>
<dbReference type="OrthoDB" id="3420153at2"/>
<protein>
    <recommendedName>
        <fullName evidence="4">Galactose oxidase</fullName>
    </recommendedName>
</protein>
<dbReference type="Gene3D" id="2.120.10.80">
    <property type="entry name" value="Kelch-type beta propeller"/>
    <property type="match status" value="2"/>
</dbReference>
<dbReference type="InParanoid" id="A0A4V2YZY1"/>